<evidence type="ECO:0000313" key="1">
    <source>
        <dbReference type="EMBL" id="QCO30457.1"/>
    </source>
</evidence>
<sequence>MERYILFYPIDHMVRREGEGYRVIEIRECKYREVDVLGNLDEVIRDLGQPLFFVKVGEAKTELWDLLNDCRFWEAHELLEGIWRGSNGAERKYLQALILLCASMIKYRKNRGVSDELMERALSLISELPQDLLPLLYVRLGLNSQWGHAVNNT</sequence>
<dbReference type="Proteomes" id="UP000298568">
    <property type="component" value="Chromosome"/>
</dbReference>
<dbReference type="RefSeq" id="WP_144418791.1">
    <property type="nucleotide sequence ID" value="NZ_CP031156.1"/>
</dbReference>
<proteinExistence type="predicted"/>
<protein>
    <submittedName>
        <fullName evidence="1">DUF309 domain-containing protein</fullName>
    </submittedName>
</protein>
<reference evidence="1 2" key="1">
    <citation type="submission" date="2018-07" db="EMBL/GenBank/DDBJ databases">
        <title>Complete Genome Sequences of Extremely Thermoacidophilic, Metal-Mobilizing Type-Strain Members of the Archaeal Family Sulfolobaceae: Acidianus brierleyi DSM-1651T, Acidianus sulfidivorans DSM-18786T, Metallosphaera hakonensis DSM-7519T, and Metallosphaera prunae DSM-10039T.</title>
        <authorList>
            <person name="Counts J.A."/>
            <person name="Kelly R.M."/>
        </authorList>
    </citation>
    <scope>NUCLEOTIDE SEQUENCE [LARGE SCALE GENOMIC DNA]</scope>
    <source>
        <strain evidence="1 2">Ron 12/II</strain>
    </source>
</reference>
<dbReference type="Pfam" id="PF03745">
    <property type="entry name" value="DUF309"/>
    <property type="match status" value="1"/>
</dbReference>
<dbReference type="Gene3D" id="1.10.3450.10">
    <property type="entry name" value="TTHA0068-like"/>
    <property type="match status" value="1"/>
</dbReference>
<dbReference type="EMBL" id="CP031156">
    <property type="protein sequence ID" value="QCO30457.1"/>
    <property type="molecule type" value="Genomic_DNA"/>
</dbReference>
<dbReference type="KEGG" id="mpru:DFR88_08180"/>
<accession>A0A4D8RZY6</accession>
<name>A0A4D8RZY6_METPR</name>
<gene>
    <name evidence="1" type="ORF">DFR88_08180</name>
</gene>
<dbReference type="GeneID" id="91756531"/>
<evidence type="ECO:0000313" key="2">
    <source>
        <dbReference type="Proteomes" id="UP000298568"/>
    </source>
</evidence>
<dbReference type="AlphaFoldDB" id="A0A4D8RZY6"/>
<keyword evidence="2" id="KW-1185">Reference proteome</keyword>
<dbReference type="InterPro" id="IPR005500">
    <property type="entry name" value="DUF309"/>
</dbReference>
<dbReference type="SUPFAM" id="SSF140663">
    <property type="entry name" value="TTHA0068-like"/>
    <property type="match status" value="1"/>
</dbReference>
<dbReference type="InterPro" id="IPR023203">
    <property type="entry name" value="TTHA0068_sf"/>
</dbReference>
<organism evidence="1 2">
    <name type="scientific">Metallosphaera prunae</name>
    <dbReference type="NCBI Taxonomy" id="47304"/>
    <lineage>
        <taxon>Archaea</taxon>
        <taxon>Thermoproteota</taxon>
        <taxon>Thermoprotei</taxon>
        <taxon>Sulfolobales</taxon>
        <taxon>Sulfolobaceae</taxon>
        <taxon>Metallosphaera</taxon>
    </lineage>
</organism>